<accession>A0A9D0ZSU4</accession>
<protein>
    <submittedName>
        <fullName evidence="2">Uncharacterized protein</fullName>
    </submittedName>
</protein>
<organism evidence="2 3">
    <name type="scientific">Candidatus Limivivens merdigallinarum</name>
    <dbReference type="NCBI Taxonomy" id="2840859"/>
    <lineage>
        <taxon>Bacteria</taxon>
        <taxon>Bacillati</taxon>
        <taxon>Bacillota</taxon>
        <taxon>Clostridia</taxon>
        <taxon>Lachnospirales</taxon>
        <taxon>Lachnospiraceae</taxon>
        <taxon>Lachnospiraceae incertae sedis</taxon>
        <taxon>Candidatus Limivivens</taxon>
    </lineage>
</organism>
<reference evidence="2" key="1">
    <citation type="submission" date="2020-10" db="EMBL/GenBank/DDBJ databases">
        <authorList>
            <person name="Gilroy R."/>
        </authorList>
    </citation>
    <scope>NUCLEOTIDE SEQUENCE</scope>
    <source>
        <strain evidence="2">ChiSjej3B21-11622</strain>
    </source>
</reference>
<evidence type="ECO:0000313" key="2">
    <source>
        <dbReference type="EMBL" id="HIQ95201.1"/>
    </source>
</evidence>
<feature type="region of interest" description="Disordered" evidence="1">
    <location>
        <begin position="34"/>
        <end position="111"/>
    </location>
</feature>
<dbReference type="Proteomes" id="UP000886886">
    <property type="component" value="Unassembled WGS sequence"/>
</dbReference>
<dbReference type="AlphaFoldDB" id="A0A9D0ZSU4"/>
<dbReference type="EMBL" id="DVFT01000019">
    <property type="protein sequence ID" value="HIQ95201.1"/>
    <property type="molecule type" value="Genomic_DNA"/>
</dbReference>
<evidence type="ECO:0000313" key="3">
    <source>
        <dbReference type="Proteomes" id="UP000886886"/>
    </source>
</evidence>
<gene>
    <name evidence="2" type="ORF">IAB26_01425</name>
</gene>
<proteinExistence type="predicted"/>
<reference evidence="2" key="2">
    <citation type="journal article" date="2021" name="PeerJ">
        <title>Extensive microbial diversity within the chicken gut microbiome revealed by metagenomics and culture.</title>
        <authorList>
            <person name="Gilroy R."/>
            <person name="Ravi A."/>
            <person name="Getino M."/>
            <person name="Pursley I."/>
            <person name="Horton D.L."/>
            <person name="Alikhan N.F."/>
            <person name="Baker D."/>
            <person name="Gharbi K."/>
            <person name="Hall N."/>
            <person name="Watson M."/>
            <person name="Adriaenssens E.M."/>
            <person name="Foster-Nyarko E."/>
            <person name="Jarju S."/>
            <person name="Secka A."/>
            <person name="Antonio M."/>
            <person name="Oren A."/>
            <person name="Chaudhuri R.R."/>
            <person name="La Ragione R."/>
            <person name="Hildebrand F."/>
            <person name="Pallen M.J."/>
        </authorList>
    </citation>
    <scope>NUCLEOTIDE SEQUENCE</scope>
    <source>
        <strain evidence="2">ChiSjej3B21-11622</strain>
    </source>
</reference>
<feature type="compositionally biased region" description="Acidic residues" evidence="1">
    <location>
        <begin position="36"/>
        <end position="59"/>
    </location>
</feature>
<name>A0A9D0ZSU4_9FIRM</name>
<sequence length="135" mass="14432">MAAKWKKILLGTTLAGAAVAGGLAYFLSRKEKENSWEDDLEDFDDNLNFHEDDDEEGEDAAPVSREYVTIPTENHSASETLKDAPEASEGEGGQAAVSEDEEESPASSPIAENVKAAMDQVASRVALDSAEEDNA</sequence>
<comment type="caution">
    <text evidence="2">The sequence shown here is derived from an EMBL/GenBank/DDBJ whole genome shotgun (WGS) entry which is preliminary data.</text>
</comment>
<evidence type="ECO:0000256" key="1">
    <source>
        <dbReference type="SAM" id="MobiDB-lite"/>
    </source>
</evidence>